<evidence type="ECO:0000313" key="1">
    <source>
        <dbReference type="EMBL" id="KAI0032303.1"/>
    </source>
</evidence>
<keyword evidence="2" id="KW-1185">Reference proteome</keyword>
<proteinExistence type="predicted"/>
<organism evidence="1 2">
    <name type="scientific">Vararia minispora EC-137</name>
    <dbReference type="NCBI Taxonomy" id="1314806"/>
    <lineage>
        <taxon>Eukaryota</taxon>
        <taxon>Fungi</taxon>
        <taxon>Dikarya</taxon>
        <taxon>Basidiomycota</taxon>
        <taxon>Agaricomycotina</taxon>
        <taxon>Agaricomycetes</taxon>
        <taxon>Russulales</taxon>
        <taxon>Lachnocladiaceae</taxon>
        <taxon>Vararia</taxon>
    </lineage>
</organism>
<accession>A0ACB8QKR1</accession>
<protein>
    <submittedName>
        <fullName evidence="1">Cystathionine beta-synthase</fullName>
    </submittedName>
</protein>
<reference evidence="1" key="2">
    <citation type="journal article" date="2022" name="New Phytol.">
        <title>Evolutionary transition to the ectomycorrhizal habit in the genomes of a hyperdiverse lineage of mushroom-forming fungi.</title>
        <authorList>
            <person name="Looney B."/>
            <person name="Miyauchi S."/>
            <person name="Morin E."/>
            <person name="Drula E."/>
            <person name="Courty P.E."/>
            <person name="Kohler A."/>
            <person name="Kuo A."/>
            <person name="LaButti K."/>
            <person name="Pangilinan J."/>
            <person name="Lipzen A."/>
            <person name="Riley R."/>
            <person name="Andreopoulos W."/>
            <person name="He G."/>
            <person name="Johnson J."/>
            <person name="Nolan M."/>
            <person name="Tritt A."/>
            <person name="Barry K.W."/>
            <person name="Grigoriev I.V."/>
            <person name="Nagy L.G."/>
            <person name="Hibbett D."/>
            <person name="Henrissat B."/>
            <person name="Matheny P.B."/>
            <person name="Labbe J."/>
            <person name="Martin F.M."/>
        </authorList>
    </citation>
    <scope>NUCLEOTIDE SEQUENCE</scope>
    <source>
        <strain evidence="1">EC-137</strain>
    </source>
</reference>
<comment type="caution">
    <text evidence="1">The sequence shown here is derived from an EMBL/GenBank/DDBJ whole genome shotgun (WGS) entry which is preliminary data.</text>
</comment>
<sequence>MSSSSLFRLPILNSALDAIGSTPLIRLDRIAAQEGLKCNLLGKLESVSPAGSVKDRVAKRMVEVAEEEGVLVPGKSVVIEPTSGNTGIGLAMACAIKGYSVIVVMSQKASVEKETAMRVLGAEVVRVPIGLSSGSRLTHTTVAKHLQQTIPHSVILDQYSNPNNPLCHELGTAQEMIDAVEEDARTPTRPTSGKVDVFFASTGTGGTLTGVARGLKKAHNPSAKVIGIDVKGSLLAVPPQLNEPYRGTSYLIEGIGYDVIPAVLTREPGMIDSWVKTGDAEAFAALKLLLRLEGLLVSGSSGSALAGALMWLKSEEGRAIAGDEGKNVVVLLPGGTRNYIAKEWFRDLGKNSEPSMVARQAVDSLRQYLAEPDVAEPDKFLLVNSEAI</sequence>
<dbReference type="Proteomes" id="UP000814128">
    <property type="component" value="Unassembled WGS sequence"/>
</dbReference>
<reference evidence="1" key="1">
    <citation type="submission" date="2021-02" db="EMBL/GenBank/DDBJ databases">
        <authorList>
            <consortium name="DOE Joint Genome Institute"/>
            <person name="Ahrendt S."/>
            <person name="Looney B.P."/>
            <person name="Miyauchi S."/>
            <person name="Morin E."/>
            <person name="Drula E."/>
            <person name="Courty P.E."/>
            <person name="Chicoki N."/>
            <person name="Fauchery L."/>
            <person name="Kohler A."/>
            <person name="Kuo A."/>
            <person name="Labutti K."/>
            <person name="Pangilinan J."/>
            <person name="Lipzen A."/>
            <person name="Riley R."/>
            <person name="Andreopoulos W."/>
            <person name="He G."/>
            <person name="Johnson J."/>
            <person name="Barry K.W."/>
            <person name="Grigoriev I.V."/>
            <person name="Nagy L."/>
            <person name="Hibbett D."/>
            <person name="Henrissat B."/>
            <person name="Matheny P.B."/>
            <person name="Labbe J."/>
            <person name="Martin F."/>
        </authorList>
    </citation>
    <scope>NUCLEOTIDE SEQUENCE</scope>
    <source>
        <strain evidence="1">EC-137</strain>
    </source>
</reference>
<dbReference type="EMBL" id="MU273550">
    <property type="protein sequence ID" value="KAI0032303.1"/>
    <property type="molecule type" value="Genomic_DNA"/>
</dbReference>
<gene>
    <name evidence="1" type="ORF">K488DRAFT_50175</name>
</gene>
<evidence type="ECO:0000313" key="2">
    <source>
        <dbReference type="Proteomes" id="UP000814128"/>
    </source>
</evidence>
<name>A0ACB8QKR1_9AGAM</name>